<evidence type="ECO:0000313" key="1">
    <source>
        <dbReference type="EMBL" id="MET1254965.1"/>
    </source>
</evidence>
<dbReference type="SUPFAM" id="SSF52540">
    <property type="entry name" value="P-loop containing nucleoside triphosphate hydrolases"/>
    <property type="match status" value="1"/>
</dbReference>
<accession>A0ABV2BSQ8</accession>
<dbReference type="InterPro" id="IPR027417">
    <property type="entry name" value="P-loop_NTPase"/>
</dbReference>
<sequence length="317" mass="37499">MRIKSINSCSENDLWDYIPRDYLVFKGQLFIDFIRINMQAVDEPFLFQTENKLIELNAERKLIAFQNLQLKKLLKPAGLIFHSARCGSTLLCNMLQSTEKCLVIRESGLINKIFADTLIDEDCRKWLYQLVVHFYCLYALKEKKACIIKFTSHSSLNISWFHKPYAKVPWVYLLRKPEDVIHSLTSKPAGWCSNKVLKKSFRLKHEILPYNKLKQIELLLTHQYQMIIDYFQQFKGLIAEYEKLVLSDLEAFNQITRWFNVKPNDDNKRILQCLSFNAKTGEKMCLYPIDVNNQKDNSENQKERALCYEYYQKVCCL</sequence>
<dbReference type="Gene3D" id="3.40.50.300">
    <property type="entry name" value="P-loop containing nucleotide triphosphate hydrolases"/>
    <property type="match status" value="1"/>
</dbReference>
<name>A0ABV2BSQ8_9GAMM</name>
<protein>
    <submittedName>
        <fullName evidence="1">Uncharacterized protein</fullName>
    </submittedName>
</protein>
<organism evidence="1 2">
    <name type="scientific">Aliikangiella maris</name>
    <dbReference type="NCBI Taxonomy" id="3162458"/>
    <lineage>
        <taxon>Bacteria</taxon>
        <taxon>Pseudomonadati</taxon>
        <taxon>Pseudomonadota</taxon>
        <taxon>Gammaproteobacteria</taxon>
        <taxon>Oceanospirillales</taxon>
        <taxon>Pleioneaceae</taxon>
        <taxon>Aliikangiella</taxon>
    </lineage>
</organism>
<keyword evidence="2" id="KW-1185">Reference proteome</keyword>
<proteinExistence type="predicted"/>
<reference evidence="1 2" key="1">
    <citation type="submission" date="2024-06" db="EMBL/GenBank/DDBJ databases">
        <authorList>
            <person name="Li F."/>
        </authorList>
    </citation>
    <scope>NUCLEOTIDE SEQUENCE [LARGE SCALE GENOMIC DNA]</scope>
    <source>
        <strain evidence="1 2">GXAS 311</strain>
    </source>
</reference>
<dbReference type="Proteomes" id="UP001548189">
    <property type="component" value="Unassembled WGS sequence"/>
</dbReference>
<evidence type="ECO:0000313" key="2">
    <source>
        <dbReference type="Proteomes" id="UP001548189"/>
    </source>
</evidence>
<dbReference type="EMBL" id="JBEVCJ010000006">
    <property type="protein sequence ID" value="MET1254965.1"/>
    <property type="molecule type" value="Genomic_DNA"/>
</dbReference>
<comment type="caution">
    <text evidence="1">The sequence shown here is derived from an EMBL/GenBank/DDBJ whole genome shotgun (WGS) entry which is preliminary data.</text>
</comment>
<gene>
    <name evidence="1" type="ORF">ABVT43_07510</name>
</gene>